<dbReference type="AlphaFoldDB" id="A0A024E3F5"/>
<evidence type="ECO:0000259" key="1">
    <source>
        <dbReference type="Pfam" id="PF01575"/>
    </source>
</evidence>
<dbReference type="KEGG" id="pman:OU5_0395"/>
<organism evidence="2 3">
    <name type="scientific">Pseudomonas mandelii JR-1</name>
    <dbReference type="NCBI Taxonomy" id="1147786"/>
    <lineage>
        <taxon>Bacteria</taxon>
        <taxon>Pseudomonadati</taxon>
        <taxon>Pseudomonadota</taxon>
        <taxon>Gammaproteobacteria</taxon>
        <taxon>Pseudomonadales</taxon>
        <taxon>Pseudomonadaceae</taxon>
        <taxon>Pseudomonas</taxon>
    </lineage>
</organism>
<dbReference type="EMBL" id="CP005960">
    <property type="protein sequence ID" value="AHZ67474.1"/>
    <property type="molecule type" value="Genomic_DNA"/>
</dbReference>
<sequence>MTVHAWEKLYLDDLSLGQQFESDSVRVHRASMLAFAQEYDPQPFHLDPEAAELSLFRGLAASGWNTAALTMKLLVDSVPLADGIIGLGIELSWPTPTYPDDLLRLQCTVQAIDPSSSKPDRGVVTMFMETLNQNDKVVQRATGKLLVFRRPPPD</sequence>
<dbReference type="Pfam" id="PF01575">
    <property type="entry name" value="MaoC_dehydratas"/>
    <property type="match status" value="1"/>
</dbReference>
<name>A0A024E3F5_9PSED</name>
<gene>
    <name evidence="2" type="ORF">OU5_0395</name>
</gene>
<dbReference type="SUPFAM" id="SSF54637">
    <property type="entry name" value="Thioesterase/thiol ester dehydrase-isomerase"/>
    <property type="match status" value="1"/>
</dbReference>
<dbReference type="Gene3D" id="3.10.129.10">
    <property type="entry name" value="Hotdog Thioesterase"/>
    <property type="match status" value="1"/>
</dbReference>
<reference evidence="2 3" key="1">
    <citation type="journal article" date="2012" name="J. Bacteriol.">
        <title>Genome sequence of cold-adapted Pseudomonas mandelii strain JR-1.</title>
        <authorList>
            <person name="Jang S.H."/>
            <person name="Kim J."/>
            <person name="Kim J."/>
            <person name="Hong S."/>
            <person name="Lee C."/>
        </authorList>
    </citation>
    <scope>NUCLEOTIDE SEQUENCE [LARGE SCALE GENOMIC DNA]</scope>
    <source>
        <strain evidence="2 3">JR-1</strain>
    </source>
</reference>
<dbReference type="InterPro" id="IPR052342">
    <property type="entry name" value="MCH/BMMD"/>
</dbReference>
<protein>
    <submittedName>
        <fullName evidence="2">MaoC-like dehydratase</fullName>
    </submittedName>
</protein>
<evidence type="ECO:0000313" key="3">
    <source>
        <dbReference type="Proteomes" id="UP000026913"/>
    </source>
</evidence>
<evidence type="ECO:0000313" key="2">
    <source>
        <dbReference type="EMBL" id="AHZ67474.1"/>
    </source>
</evidence>
<dbReference type="RefSeq" id="WP_010460302.1">
    <property type="nucleotide sequence ID" value="NZ_CP005960.1"/>
</dbReference>
<dbReference type="Proteomes" id="UP000026913">
    <property type="component" value="Chromosome"/>
</dbReference>
<dbReference type="CDD" id="cd03454">
    <property type="entry name" value="YdeM"/>
    <property type="match status" value="1"/>
</dbReference>
<dbReference type="PANTHER" id="PTHR43664:SF1">
    <property type="entry name" value="BETA-METHYLMALYL-COA DEHYDRATASE"/>
    <property type="match status" value="1"/>
</dbReference>
<proteinExistence type="predicted"/>
<dbReference type="HOGENOM" id="CLU_094876_1_0_6"/>
<dbReference type="OrthoDB" id="5298629at2"/>
<dbReference type="InterPro" id="IPR029069">
    <property type="entry name" value="HotDog_dom_sf"/>
</dbReference>
<dbReference type="PANTHER" id="PTHR43664">
    <property type="entry name" value="MONOAMINE OXIDASE-RELATED"/>
    <property type="match status" value="1"/>
</dbReference>
<dbReference type="GeneID" id="46432538"/>
<accession>A0A024E3F5</accession>
<dbReference type="InterPro" id="IPR002539">
    <property type="entry name" value="MaoC-like_dom"/>
</dbReference>
<feature type="domain" description="MaoC-like" evidence="1">
    <location>
        <begin position="16"/>
        <end position="113"/>
    </location>
</feature>